<evidence type="ECO:0000313" key="1">
    <source>
        <dbReference type="EMBL" id="CAH9065910.1"/>
    </source>
</evidence>
<protein>
    <submittedName>
        <fullName evidence="1">Uncharacterized protein</fullName>
    </submittedName>
</protein>
<name>A0A9P1DZA4_CUSEU</name>
<dbReference type="Proteomes" id="UP001152484">
    <property type="component" value="Unassembled WGS sequence"/>
</dbReference>
<dbReference type="EMBL" id="CAMAPE010000005">
    <property type="protein sequence ID" value="CAH9065910.1"/>
    <property type="molecule type" value="Genomic_DNA"/>
</dbReference>
<evidence type="ECO:0000313" key="2">
    <source>
        <dbReference type="Proteomes" id="UP001152484"/>
    </source>
</evidence>
<proteinExistence type="predicted"/>
<sequence>MPDAELLKKTSEFMHSGLLKNHTKSNDRKYKIEYEKLTLTCMISEWGDGSIDRKSRYYALYFPGNWLSDLHVEMGMYFLRMKA</sequence>
<dbReference type="AlphaFoldDB" id="A0A9P1DZA4"/>
<organism evidence="1 2">
    <name type="scientific">Cuscuta europaea</name>
    <name type="common">European dodder</name>
    <dbReference type="NCBI Taxonomy" id="41803"/>
    <lineage>
        <taxon>Eukaryota</taxon>
        <taxon>Viridiplantae</taxon>
        <taxon>Streptophyta</taxon>
        <taxon>Embryophyta</taxon>
        <taxon>Tracheophyta</taxon>
        <taxon>Spermatophyta</taxon>
        <taxon>Magnoliopsida</taxon>
        <taxon>eudicotyledons</taxon>
        <taxon>Gunneridae</taxon>
        <taxon>Pentapetalae</taxon>
        <taxon>asterids</taxon>
        <taxon>lamiids</taxon>
        <taxon>Solanales</taxon>
        <taxon>Convolvulaceae</taxon>
        <taxon>Cuscuteae</taxon>
        <taxon>Cuscuta</taxon>
        <taxon>Cuscuta subgen. Cuscuta</taxon>
    </lineage>
</organism>
<comment type="caution">
    <text evidence="1">The sequence shown here is derived from an EMBL/GenBank/DDBJ whole genome shotgun (WGS) entry which is preliminary data.</text>
</comment>
<gene>
    <name evidence="1" type="ORF">CEURO_LOCUS2299</name>
</gene>
<feature type="non-terminal residue" evidence="1">
    <location>
        <position position="1"/>
    </location>
</feature>
<keyword evidence="2" id="KW-1185">Reference proteome</keyword>
<accession>A0A9P1DZA4</accession>
<reference evidence="1" key="1">
    <citation type="submission" date="2022-07" db="EMBL/GenBank/DDBJ databases">
        <authorList>
            <person name="Macas J."/>
            <person name="Novak P."/>
            <person name="Neumann P."/>
        </authorList>
    </citation>
    <scope>NUCLEOTIDE SEQUENCE</scope>
</reference>
<dbReference type="OrthoDB" id="1325727at2759"/>